<evidence type="ECO:0000256" key="4">
    <source>
        <dbReference type="ARBA" id="ARBA00023139"/>
    </source>
</evidence>
<evidence type="ECO:0000256" key="1">
    <source>
        <dbReference type="ARBA" id="ARBA00004635"/>
    </source>
</evidence>
<accession>A0A498CPH3</accession>
<keyword evidence="2 8" id="KW-0732">Signal</keyword>
<evidence type="ECO:0000256" key="5">
    <source>
        <dbReference type="ARBA" id="ARBA00023288"/>
    </source>
</evidence>
<comment type="caution">
    <text evidence="9">The sequence shown here is derived from an EMBL/GenBank/DDBJ whole genome shotgun (WGS) entry which is preliminary data.</text>
</comment>
<dbReference type="PROSITE" id="PS51257">
    <property type="entry name" value="PROKAR_LIPOPROTEIN"/>
    <property type="match status" value="1"/>
</dbReference>
<dbReference type="EMBL" id="RCHT01000008">
    <property type="protein sequence ID" value="RLL11624.1"/>
    <property type="molecule type" value="Genomic_DNA"/>
</dbReference>
<evidence type="ECO:0000256" key="8">
    <source>
        <dbReference type="SAM" id="SignalP"/>
    </source>
</evidence>
<dbReference type="GO" id="GO:0016020">
    <property type="term" value="C:membrane"/>
    <property type="evidence" value="ECO:0007669"/>
    <property type="project" value="UniProtKB-SubCell"/>
</dbReference>
<dbReference type="Pfam" id="PF03180">
    <property type="entry name" value="Lipoprotein_9"/>
    <property type="match status" value="1"/>
</dbReference>
<dbReference type="SUPFAM" id="SSF53850">
    <property type="entry name" value="Periplasmic binding protein-like II"/>
    <property type="match status" value="1"/>
</dbReference>
<keyword evidence="4" id="KW-0564">Palmitate</keyword>
<dbReference type="AlphaFoldDB" id="A0A498CPH3"/>
<organism evidence="9 10">
    <name type="scientific">Anaerotruncus massiliensis</name>
    <name type="common">ex Liu et al. 2021</name>
    <dbReference type="NCBI Taxonomy" id="2321404"/>
    <lineage>
        <taxon>Bacteria</taxon>
        <taxon>Bacillati</taxon>
        <taxon>Bacillota</taxon>
        <taxon>Clostridia</taxon>
        <taxon>Eubacteriales</taxon>
        <taxon>Oscillospiraceae</taxon>
        <taxon>Anaerotruncus</taxon>
    </lineage>
</organism>
<dbReference type="PIRSF" id="PIRSF002854">
    <property type="entry name" value="MetQ"/>
    <property type="match status" value="1"/>
</dbReference>
<dbReference type="RefSeq" id="WP_121586725.1">
    <property type="nucleotide sequence ID" value="NZ_RCHT01000008.1"/>
</dbReference>
<evidence type="ECO:0000256" key="3">
    <source>
        <dbReference type="ARBA" id="ARBA00023136"/>
    </source>
</evidence>
<dbReference type="Proteomes" id="UP000276301">
    <property type="component" value="Unassembled WGS sequence"/>
</dbReference>
<evidence type="ECO:0000256" key="6">
    <source>
        <dbReference type="PIRNR" id="PIRNR002854"/>
    </source>
</evidence>
<gene>
    <name evidence="9" type="ORF">D4A47_06915</name>
</gene>
<sequence length="294" mass="30697">MKKLAKLLALLLALTLAFSLAACGGEPAPAGTPSSEAPAEAAPSEGAAEPAAELAVLKVGASPAPHAEILEQVKPALAEQGIDLQIVEFTDYVMPNKALDAGDIDANYFQHFPYLENFDAENGTDLVSAAAIHFEPLGVYPGKTASLDALADGATVAVPNDPTNEARALLLLEKLGYIKLTEGAGLEATPLDITENTKNLKFQELEAAQLPNVLPDVDLAVINGNYAVGAGIADSVLTTEDKDSEAAQEFANIIAVRNGDESRDDIKKLVAALESDEVAAFITEKYSGTVIPVF</sequence>
<feature type="signal peptide" evidence="8">
    <location>
        <begin position="1"/>
        <end position="21"/>
    </location>
</feature>
<keyword evidence="10" id="KW-1185">Reference proteome</keyword>
<dbReference type="PANTHER" id="PTHR30429">
    <property type="entry name" value="D-METHIONINE-BINDING LIPOPROTEIN METQ"/>
    <property type="match status" value="1"/>
</dbReference>
<dbReference type="InterPro" id="IPR004872">
    <property type="entry name" value="Lipoprotein_NlpA"/>
</dbReference>
<dbReference type="CDD" id="cd13597">
    <property type="entry name" value="PBP2_lipoprotein_Tp32"/>
    <property type="match status" value="1"/>
</dbReference>
<name>A0A498CPH3_9FIRM</name>
<keyword evidence="3" id="KW-0472">Membrane</keyword>
<dbReference type="Gene3D" id="3.40.190.10">
    <property type="entry name" value="Periplasmic binding protein-like II"/>
    <property type="match status" value="2"/>
</dbReference>
<evidence type="ECO:0000313" key="10">
    <source>
        <dbReference type="Proteomes" id="UP000276301"/>
    </source>
</evidence>
<feature type="lipid moiety-binding region" description="S-diacylglycerol cysteine" evidence="7">
    <location>
        <position position="23"/>
    </location>
</feature>
<keyword evidence="5 6" id="KW-0449">Lipoprotein</keyword>
<comment type="similarity">
    <text evidence="6">Belongs to the nlpA lipoprotein family.</text>
</comment>
<comment type="subcellular location">
    <subcellularLocation>
        <location evidence="1">Membrane</location>
        <topology evidence="1">Lipid-anchor</topology>
    </subcellularLocation>
</comment>
<proteinExistence type="inferred from homology"/>
<evidence type="ECO:0000256" key="2">
    <source>
        <dbReference type="ARBA" id="ARBA00022729"/>
    </source>
</evidence>
<evidence type="ECO:0000256" key="7">
    <source>
        <dbReference type="PIRSR" id="PIRSR002854-1"/>
    </source>
</evidence>
<protein>
    <recommendedName>
        <fullName evidence="6">Lipoprotein</fullName>
    </recommendedName>
</protein>
<dbReference type="PANTHER" id="PTHR30429:SF0">
    <property type="entry name" value="METHIONINE-BINDING LIPOPROTEIN METQ"/>
    <property type="match status" value="1"/>
</dbReference>
<evidence type="ECO:0000313" key="9">
    <source>
        <dbReference type="EMBL" id="RLL11624.1"/>
    </source>
</evidence>
<feature type="chain" id="PRO_5038379305" description="Lipoprotein" evidence="8">
    <location>
        <begin position="22"/>
        <end position="294"/>
    </location>
</feature>
<reference evidence="9 10" key="1">
    <citation type="submission" date="2018-10" db="EMBL/GenBank/DDBJ databases">
        <title>Anaerotruncus faecis sp. nov., isolated from human feces.</title>
        <authorList>
            <person name="Wang Y.-J."/>
        </authorList>
    </citation>
    <scope>NUCLEOTIDE SEQUENCE [LARGE SCALE GENOMIC DNA]</scope>
    <source>
        <strain evidence="9 10">22A2-44</strain>
    </source>
</reference>